<organism evidence="3 4">
    <name type="scientific">Tuber borchii</name>
    <name type="common">White truffle</name>
    <dbReference type="NCBI Taxonomy" id="42251"/>
    <lineage>
        <taxon>Eukaryota</taxon>
        <taxon>Fungi</taxon>
        <taxon>Dikarya</taxon>
        <taxon>Ascomycota</taxon>
        <taxon>Pezizomycotina</taxon>
        <taxon>Pezizomycetes</taxon>
        <taxon>Pezizales</taxon>
        <taxon>Tuberaceae</taxon>
        <taxon>Tuber</taxon>
    </lineage>
</organism>
<keyword evidence="4" id="KW-1185">Reference proteome</keyword>
<gene>
    <name evidence="3" type="ORF">B9Z19DRAFT_1123867</name>
</gene>
<comment type="caution">
    <text evidence="3">The sequence shown here is derived from an EMBL/GenBank/DDBJ whole genome shotgun (WGS) entry which is preliminary data.</text>
</comment>
<proteinExistence type="predicted"/>
<name>A0A2T6ZXQ5_TUBBO</name>
<evidence type="ECO:0000313" key="3">
    <source>
        <dbReference type="EMBL" id="PUU80246.1"/>
    </source>
</evidence>
<evidence type="ECO:0000256" key="2">
    <source>
        <dbReference type="SAM" id="MobiDB-lite"/>
    </source>
</evidence>
<reference evidence="3 4" key="1">
    <citation type="submission" date="2017-04" db="EMBL/GenBank/DDBJ databases">
        <title>Draft genome sequence of Tuber borchii Vittad., a whitish edible truffle.</title>
        <authorList>
            <consortium name="DOE Joint Genome Institute"/>
            <person name="Murat C."/>
            <person name="Kuo A."/>
            <person name="Barry K.W."/>
            <person name="Clum A."/>
            <person name="Dockter R.B."/>
            <person name="Fauchery L."/>
            <person name="Iotti M."/>
            <person name="Kohler A."/>
            <person name="Labutti K."/>
            <person name="Lindquist E.A."/>
            <person name="Lipzen A."/>
            <person name="Ohm R.A."/>
            <person name="Wang M."/>
            <person name="Grigoriev I.V."/>
            <person name="Zambonelli A."/>
            <person name="Martin F.M."/>
        </authorList>
    </citation>
    <scope>NUCLEOTIDE SEQUENCE [LARGE SCALE GENOMIC DNA]</scope>
    <source>
        <strain evidence="3 4">Tbo3840</strain>
    </source>
</reference>
<keyword evidence="1" id="KW-0175">Coiled coil</keyword>
<evidence type="ECO:0000256" key="1">
    <source>
        <dbReference type="SAM" id="Coils"/>
    </source>
</evidence>
<feature type="coiled-coil region" evidence="1">
    <location>
        <begin position="29"/>
        <end position="91"/>
    </location>
</feature>
<feature type="region of interest" description="Disordered" evidence="2">
    <location>
        <begin position="1"/>
        <end position="27"/>
    </location>
</feature>
<sequence length="231" mass="27033">MDPKSDTKSSKLLRKENRRENPRDPRKELAALREQLKEQEEANQALRESYRALEAKYNKKRDEESVKRTENQQLLKTIQELRLENAALTQKTVAVMAERVPLVAAVVMKSVYKKAANIPSRESAGQDTRIKKMRSLGHKFQDMGCEGQEKINEFIEMWSTVIEQRNDAAHKVTGDKVLEILPYCEERMRRVLEQAFRSLWEVSPSDWPNVTPEKKDREFRNCTDWELEKLG</sequence>
<dbReference type="AlphaFoldDB" id="A0A2T6ZXQ5"/>
<evidence type="ECO:0000313" key="4">
    <source>
        <dbReference type="Proteomes" id="UP000244722"/>
    </source>
</evidence>
<protein>
    <submittedName>
        <fullName evidence="3">Uncharacterized protein</fullName>
    </submittedName>
</protein>
<dbReference type="Proteomes" id="UP000244722">
    <property type="component" value="Unassembled WGS sequence"/>
</dbReference>
<dbReference type="OrthoDB" id="5483285at2759"/>
<accession>A0A2T6ZXQ5</accession>
<dbReference type="EMBL" id="NESQ01000069">
    <property type="protein sequence ID" value="PUU80246.1"/>
    <property type="molecule type" value="Genomic_DNA"/>
</dbReference>